<accession>H6SKE1</accession>
<dbReference type="GO" id="GO:0003700">
    <property type="term" value="F:DNA-binding transcription factor activity"/>
    <property type="evidence" value="ECO:0007669"/>
    <property type="project" value="TreeGrafter"/>
</dbReference>
<dbReference type="KEGG" id="rpm:RSPPHO_01830"/>
<dbReference type="HOGENOM" id="CLU_1218969_0_0_5"/>
<dbReference type="Pfam" id="PF02082">
    <property type="entry name" value="Rrf2"/>
    <property type="match status" value="1"/>
</dbReference>
<reference evidence="1 2" key="1">
    <citation type="submission" date="2012-02" db="EMBL/GenBank/DDBJ databases">
        <title>Shotgun genome sequence of Phaeospirillum photometricum DSM 122.</title>
        <authorList>
            <person name="Duquesne K."/>
            <person name="Sturgis J."/>
        </authorList>
    </citation>
    <scope>NUCLEOTIDE SEQUENCE [LARGE SCALE GENOMIC DNA]</scope>
    <source>
        <strain evidence="2">DSM122</strain>
    </source>
</reference>
<dbReference type="InterPro" id="IPR030489">
    <property type="entry name" value="TR_Rrf2-type_CS"/>
</dbReference>
<organism evidence="1 2">
    <name type="scientific">Pararhodospirillum photometricum DSM 122</name>
    <dbReference type="NCBI Taxonomy" id="1150469"/>
    <lineage>
        <taxon>Bacteria</taxon>
        <taxon>Pseudomonadati</taxon>
        <taxon>Pseudomonadota</taxon>
        <taxon>Alphaproteobacteria</taxon>
        <taxon>Rhodospirillales</taxon>
        <taxon>Rhodospirillaceae</taxon>
        <taxon>Pararhodospirillum</taxon>
    </lineage>
</organism>
<dbReference type="PANTHER" id="PTHR33221:SF15">
    <property type="entry name" value="HTH-TYPE TRANSCRIPTIONAL REGULATOR YWGB-RELATED"/>
    <property type="match status" value="1"/>
</dbReference>
<dbReference type="PROSITE" id="PS51197">
    <property type="entry name" value="HTH_RRF2_2"/>
    <property type="match status" value="1"/>
</dbReference>
<dbReference type="InterPro" id="IPR000944">
    <property type="entry name" value="Tscrpt_reg_Rrf2"/>
</dbReference>
<dbReference type="EMBL" id="HE663493">
    <property type="protein sequence ID" value="CCG08456.1"/>
    <property type="molecule type" value="Genomic_DNA"/>
</dbReference>
<evidence type="ECO:0000313" key="1">
    <source>
        <dbReference type="EMBL" id="CCG08456.1"/>
    </source>
</evidence>
<dbReference type="eggNOG" id="COG1959">
    <property type="taxonomic scope" value="Bacteria"/>
</dbReference>
<dbReference type="SUPFAM" id="SSF46785">
    <property type="entry name" value="Winged helix' DNA-binding domain"/>
    <property type="match status" value="1"/>
</dbReference>
<dbReference type="PANTHER" id="PTHR33221">
    <property type="entry name" value="WINGED HELIX-TURN-HELIX TRANSCRIPTIONAL REGULATOR, RRF2 FAMILY"/>
    <property type="match status" value="1"/>
</dbReference>
<dbReference type="InterPro" id="IPR036388">
    <property type="entry name" value="WH-like_DNA-bd_sf"/>
</dbReference>
<protein>
    <submittedName>
        <fullName evidence="1">Predicted transcriptional regulator</fullName>
    </submittedName>
</protein>
<dbReference type="PATRIC" id="fig|1150469.3.peg.2056"/>
<keyword evidence="2" id="KW-1185">Reference proteome</keyword>
<evidence type="ECO:0000313" key="2">
    <source>
        <dbReference type="Proteomes" id="UP000033220"/>
    </source>
</evidence>
<dbReference type="STRING" id="1150469.RSPPHO_01830"/>
<dbReference type="PROSITE" id="PS01332">
    <property type="entry name" value="HTH_RRF2_1"/>
    <property type="match status" value="1"/>
</dbReference>
<dbReference type="InterPro" id="IPR036390">
    <property type="entry name" value="WH_DNA-bd_sf"/>
</dbReference>
<dbReference type="Gene3D" id="1.10.10.10">
    <property type="entry name" value="Winged helix-like DNA-binding domain superfamily/Winged helix DNA-binding domain"/>
    <property type="match status" value="1"/>
</dbReference>
<dbReference type="Proteomes" id="UP000033220">
    <property type="component" value="Chromosome DSM 122"/>
</dbReference>
<dbReference type="GO" id="GO:0005829">
    <property type="term" value="C:cytosol"/>
    <property type="evidence" value="ECO:0007669"/>
    <property type="project" value="TreeGrafter"/>
</dbReference>
<dbReference type="NCBIfam" id="TIGR00738">
    <property type="entry name" value="rrf2_super"/>
    <property type="match status" value="1"/>
</dbReference>
<gene>
    <name evidence="1" type="ORF">RSPPHO_01830</name>
</gene>
<sequence>MRLGFCTDRGSRGPAARRGHQLVRGHLRALSRRRRDQDPHDGFQERRRQDLDVFLSQPGHDGRALHRVGEGPRPMKLQMSTRYALYAVMELAARPEQQVSAAEIAEKYGISSNHLAKVLRTLGRAGLVEAVRGMGGGYRLASDAKRITLLDIIALFEPIGSKTSGTREAGDTTAEGQALRRVLWEIEDMERATLESISLTTMLKLVRPVEVLDPPPPPLRRPGVVVA</sequence>
<dbReference type="AlphaFoldDB" id="H6SKE1"/>
<proteinExistence type="predicted"/>
<name>H6SKE1_PARPM</name>